<proteinExistence type="predicted"/>
<name>A0A0K2ZZ59_9XANT</name>
<dbReference type="AlphaFoldDB" id="A0A0K2ZZ59"/>
<sequence>MINQTINQFTVSIAFVSLRRVPSCYNGDVYRGEGTPTRP</sequence>
<protein>
    <submittedName>
        <fullName evidence="1">Uncharacterized protein</fullName>
    </submittedName>
</protein>
<accession>A0A0K2ZZ59</accession>
<keyword evidence="2" id="KW-1185">Reference proteome</keyword>
<dbReference type="EMBL" id="CXOI01000047">
    <property type="protein sequence ID" value="CTP89469.1"/>
    <property type="molecule type" value="Genomic_DNA"/>
</dbReference>
<organism evidence="1 2">
    <name type="scientific">Xanthomonas graminis pv. arrhenatheri LMG 727</name>
    <dbReference type="NCBI Taxonomy" id="1195923"/>
    <lineage>
        <taxon>Bacteria</taxon>
        <taxon>Pseudomonadati</taxon>
        <taxon>Pseudomonadota</taxon>
        <taxon>Gammaproteobacteria</taxon>
        <taxon>Lysobacterales</taxon>
        <taxon>Lysobacteraceae</taxon>
        <taxon>Xanthomonas</taxon>
        <taxon>Xanthomonas translucens group</taxon>
        <taxon>Xanthomonas graminis</taxon>
    </lineage>
</organism>
<gene>
    <name evidence="1" type="ORF">XTALMG727_2727</name>
</gene>
<dbReference type="Proteomes" id="UP000046187">
    <property type="component" value="Unassembled WGS sequence"/>
</dbReference>
<reference evidence="2" key="1">
    <citation type="submission" date="2015-07" db="EMBL/GenBank/DDBJ databases">
        <authorList>
            <person name="Wibberg D."/>
        </authorList>
    </citation>
    <scope>NUCLEOTIDE SEQUENCE [LARGE SCALE GENOMIC DNA]</scope>
</reference>
<evidence type="ECO:0000313" key="2">
    <source>
        <dbReference type="Proteomes" id="UP000046187"/>
    </source>
</evidence>
<evidence type="ECO:0000313" key="1">
    <source>
        <dbReference type="EMBL" id="CTP89469.1"/>
    </source>
</evidence>